<name>A0ACD5XXA2_AVESA</name>
<evidence type="ECO:0000313" key="2">
    <source>
        <dbReference type="Proteomes" id="UP001732700"/>
    </source>
</evidence>
<reference evidence="1" key="1">
    <citation type="submission" date="2021-05" db="EMBL/GenBank/DDBJ databases">
        <authorList>
            <person name="Scholz U."/>
            <person name="Mascher M."/>
            <person name="Fiebig A."/>
        </authorList>
    </citation>
    <scope>NUCLEOTIDE SEQUENCE [LARGE SCALE GENOMIC DNA]</scope>
</reference>
<protein>
    <submittedName>
        <fullName evidence="1">Uncharacterized protein</fullName>
    </submittedName>
</protein>
<evidence type="ECO:0000313" key="1">
    <source>
        <dbReference type="EnsemblPlants" id="AVESA.00010b.r2.5CG0894120.1.CDS"/>
    </source>
</evidence>
<sequence>MSKSRDAAAAEKLKAAESGGSGGSKTPAARRNTSSPTPRRGRSLIRGGGEIIVRERVVREGGGNAQYPVLTRTNYPEWAMVMRVQLQAQHLWDVIELGAEEEGDDRAALSALLRAVPPELVRTLAIKDCAKTAWETIKTMRLGSERIREAKAQTRRREWEELRFKAEESVEDFALRLTAIVNDLELLGDPVDEYMAVLKFLRVVPRKYRMVAMAIEQTVDLHTLSIEELTGRFITAEEGYDLDDGVTDGVGKLLLTEEEWAARQKQRTGGSSSSPGSGEKKGKPKTRGDGGKQDGGGSNSGERRKGNCRYCGKAGHWAMECRKAKRDREQKEHANILLANEEEGPALHMAVAMEGDRVTFAAPQAVFLNEEKVIPVPSPDGVWYFDTGASSHMTGVRQMFSSLDESVHGTVKFGDGSLVKIQGKGSIVFRSQNGQQRVLAEVYFIPSLRSNIISVGQLDEGGCKVDINNGVMSIHEPSCGLLARVKRTRNRLYTGILSIDTPVCLLAKSNDVTWRWHARFGHLHFRALHTLAHKNMVRGMPEVDRVQDLCDGCALGKQHRAPFPRASAYRAERGLDLVHTDLCGPITPATVGEAQRGLCAFRSDRGGEFNSSQFKVYCEEFGIRHYTTAPYSPQQNGVVERRNQTVVEMARCLLKSMDMPLEFWGEAVKTAVYILNRAPTRSLDGVTPYEAWHGRKPSVHHLRTFGCVAHVKKVGPGMSKLSDRSSPMVFIGYEEGTKGYRVYDPITKKLQVTRDVIFEESRSWDCVGAQEHSSNTLLATFTVVYTNEDGTEEVDTGSTTPRLTATPSPGPSDPTAATSPPSASMETPAVTPAIRWETPPAHDEGRDVDSGPIRYRRLSCVYDATEGDAIKESLDGQEELCMLTAEEPRDIAAAIADAAWKKAMDEEMASIADNDTWELATLPAGHKAIGLKWVYKVKRDAAGNIVKHKARLVAKGYAQRQGVDFEEVYAPVARMETVCLLLALAAHEGWEPPGYVTDGKVKAVLKLRKALYGLRQAPRAWYAKLDASLVSLGFVRSPQEHAVYRHGDTASYLLVGVYVDDLIITGTDVAAISEFKQQMQHLFKMSNLGLLSYYLGIEVAQSKGAISLCQKSYAAKILESAGLSNCNSCHTPMENRLKLSKEDDADLDDATLYRSVIGSLRYLVNSRPDIAHAVGYASRFMEKPSLNHWAAVKQILRYVQGTLSYGCCYKKGGGTTELVVFSDSDLAGDQDDRKSTTGVTFFLGENLITWSSQKQKTVALSSCEAEYMAAAAAACQGVWLSRLLGGLTGKPPAKFRLLIDNKSAIALCRNPVHHDRTKHIDTRFHFIRGCVEADQVEVDHIRTEGQLADILTKPLGRVRFIEMRQALGIIEIK</sequence>
<proteinExistence type="predicted"/>
<organism evidence="1 2">
    <name type="scientific">Avena sativa</name>
    <name type="common">Oat</name>
    <dbReference type="NCBI Taxonomy" id="4498"/>
    <lineage>
        <taxon>Eukaryota</taxon>
        <taxon>Viridiplantae</taxon>
        <taxon>Streptophyta</taxon>
        <taxon>Embryophyta</taxon>
        <taxon>Tracheophyta</taxon>
        <taxon>Spermatophyta</taxon>
        <taxon>Magnoliopsida</taxon>
        <taxon>Liliopsida</taxon>
        <taxon>Poales</taxon>
        <taxon>Poaceae</taxon>
        <taxon>BOP clade</taxon>
        <taxon>Pooideae</taxon>
        <taxon>Poodae</taxon>
        <taxon>Poeae</taxon>
        <taxon>Poeae Chloroplast Group 1 (Aveneae type)</taxon>
        <taxon>Aveninae</taxon>
        <taxon>Avena</taxon>
    </lineage>
</organism>
<reference evidence="1" key="2">
    <citation type="submission" date="2025-09" db="UniProtKB">
        <authorList>
            <consortium name="EnsemblPlants"/>
        </authorList>
    </citation>
    <scope>IDENTIFICATION</scope>
</reference>
<dbReference type="Proteomes" id="UP001732700">
    <property type="component" value="Chromosome 5C"/>
</dbReference>
<dbReference type="EnsemblPlants" id="AVESA.00010b.r2.5CG0894120.1">
    <property type="protein sequence ID" value="AVESA.00010b.r2.5CG0894120.1.CDS"/>
    <property type="gene ID" value="AVESA.00010b.r2.5CG0894120"/>
</dbReference>
<keyword evidence="2" id="KW-1185">Reference proteome</keyword>
<accession>A0ACD5XXA2</accession>